<gene>
    <name evidence="2" type="ORF">ACCQ41_01815</name>
</gene>
<keyword evidence="3" id="KW-1185">Reference proteome</keyword>
<feature type="transmembrane region" description="Helical" evidence="1">
    <location>
        <begin position="212"/>
        <end position="245"/>
    </location>
</feature>
<comment type="caution">
    <text evidence="2">The sequence shown here is derived from an EMBL/GenBank/DDBJ whole genome shotgun (WGS) entry which is preliminary data.</text>
</comment>
<protein>
    <submittedName>
        <fullName evidence="2">5-oxoproline transporter, DUF979 family subunit</fullName>
    </submittedName>
</protein>
<accession>A0ABW9MA32</accession>
<organism evidence="2 3">
    <name type="scientific">Anaerococcus martiniensis</name>
    <dbReference type="NCBI Taxonomy" id="3115615"/>
    <lineage>
        <taxon>Bacteria</taxon>
        <taxon>Bacillati</taxon>
        <taxon>Bacillota</taxon>
        <taxon>Tissierellia</taxon>
        <taxon>Tissierellales</taxon>
        <taxon>Peptoniphilaceae</taxon>
        <taxon>Anaerococcus</taxon>
    </lineage>
</organism>
<feature type="transmembrane region" description="Helical" evidence="1">
    <location>
        <begin position="295"/>
        <end position="314"/>
    </location>
</feature>
<feature type="transmembrane region" description="Helical" evidence="1">
    <location>
        <begin position="45"/>
        <end position="64"/>
    </location>
</feature>
<feature type="transmembrane region" description="Helical" evidence="1">
    <location>
        <begin position="133"/>
        <end position="150"/>
    </location>
</feature>
<feature type="transmembrane region" description="Helical" evidence="1">
    <location>
        <begin position="70"/>
        <end position="88"/>
    </location>
</feature>
<name>A0ABW9MA32_9FIRM</name>
<dbReference type="RefSeq" id="WP_410030730.1">
    <property type="nucleotide sequence ID" value="NZ_JBGMEI010000002.1"/>
</dbReference>
<feature type="transmembrane region" description="Helical" evidence="1">
    <location>
        <begin position="171"/>
        <end position="200"/>
    </location>
</feature>
<dbReference type="InterPro" id="IPR009323">
    <property type="entry name" value="DUF979"/>
</dbReference>
<evidence type="ECO:0000313" key="2">
    <source>
        <dbReference type="EMBL" id="MFO3664995.1"/>
    </source>
</evidence>
<proteinExistence type="predicted"/>
<sequence length="315" mass="33584">MQTIFGIPTADFFPMFLEFIFVLIGLQFFFTAFRVARSEDNEKKFTTVLFWLVLGTLFTFGKLIPSMVSGILVVIIGIISLMNGIMVKGAIVNDQRVEVEGSDRLGNKIFIPVIVMAVLAIILAKLIPDSSSSILGFTAIVAIIVVMVMTKSGFGDMMKQSDRMVQQVGAVAILPQLLAALGAIFAAAGVGDVIASIIGNMIPTVNPWTGSIAYVLGMVIFTAIMGNAFAAFTVITAGIGVPFVIAQGADPAIAAALAMTAGYCGTLMTPMAGNFNVLPVGLLDMKDRNGVIKEQAPFSILMIIAHILLMRFWAF</sequence>
<reference evidence="2 3" key="1">
    <citation type="journal article" date="2025" name="Anaerobe">
        <title>Description of Anaerococcus kampingiae sp. nov., Anaerococcus groningensis sp. nov., Anaerococcus martiniensis sp. nov., and Anaerococcus cruorum sp. nov., isolated from human clinical specimens.</title>
        <authorList>
            <person name="Boiten K.E."/>
            <person name="Meijer J."/>
            <person name="van Wezel E.M."/>
            <person name="Veloo A.C.M."/>
        </authorList>
    </citation>
    <scope>NUCLEOTIDE SEQUENCE [LARGE SCALE GENOMIC DNA]</scope>
    <source>
        <strain evidence="2 3">ENR0831</strain>
    </source>
</reference>
<feature type="transmembrane region" description="Helical" evidence="1">
    <location>
        <begin position="252"/>
        <end position="275"/>
    </location>
</feature>
<dbReference type="Proteomes" id="UP001637996">
    <property type="component" value="Unassembled WGS sequence"/>
</dbReference>
<evidence type="ECO:0000256" key="1">
    <source>
        <dbReference type="SAM" id="Phobius"/>
    </source>
</evidence>
<keyword evidence="1" id="KW-0812">Transmembrane</keyword>
<feature type="transmembrane region" description="Helical" evidence="1">
    <location>
        <begin position="109"/>
        <end position="127"/>
    </location>
</feature>
<keyword evidence="1" id="KW-1133">Transmembrane helix</keyword>
<feature type="transmembrane region" description="Helical" evidence="1">
    <location>
        <begin position="12"/>
        <end position="33"/>
    </location>
</feature>
<dbReference type="Pfam" id="PF06166">
    <property type="entry name" value="DUF979"/>
    <property type="match status" value="1"/>
</dbReference>
<keyword evidence="1" id="KW-0472">Membrane</keyword>
<dbReference type="EMBL" id="JBGMEI010000002">
    <property type="protein sequence ID" value="MFO3664995.1"/>
    <property type="molecule type" value="Genomic_DNA"/>
</dbReference>
<evidence type="ECO:0000313" key="3">
    <source>
        <dbReference type="Proteomes" id="UP001637996"/>
    </source>
</evidence>